<evidence type="ECO:0000259" key="3">
    <source>
        <dbReference type="Pfam" id="PF04650"/>
    </source>
</evidence>
<dbReference type="NCBIfam" id="TIGR01168">
    <property type="entry name" value="YSIRK_signal"/>
    <property type="match status" value="1"/>
</dbReference>
<evidence type="ECO:0000256" key="2">
    <source>
        <dbReference type="SAM" id="MobiDB-lite"/>
    </source>
</evidence>
<feature type="compositionally biased region" description="Basic and acidic residues" evidence="2">
    <location>
        <begin position="1967"/>
        <end position="1995"/>
    </location>
</feature>
<feature type="region of interest" description="Disordered" evidence="2">
    <location>
        <begin position="2496"/>
        <end position="2525"/>
    </location>
</feature>
<feature type="region of interest" description="Disordered" evidence="2">
    <location>
        <begin position="2807"/>
        <end position="2910"/>
    </location>
</feature>
<feature type="compositionally biased region" description="Basic and acidic residues" evidence="2">
    <location>
        <begin position="658"/>
        <end position="668"/>
    </location>
</feature>
<feature type="region of interest" description="Disordered" evidence="2">
    <location>
        <begin position="646"/>
        <end position="668"/>
    </location>
</feature>
<reference evidence="6 7" key="1">
    <citation type="submission" date="2017-09" db="EMBL/GenBank/DDBJ databases">
        <title>Complete genome sequence of Oxytococcus suis strain ZY16052.</title>
        <authorList>
            <person name="Li F."/>
        </authorList>
    </citation>
    <scope>NUCLEOTIDE SEQUENCE [LARGE SCALE GENOMIC DNA]</scope>
    <source>
        <strain evidence="6 7">ZY16052</strain>
    </source>
</reference>
<feature type="domain" description="YSIRK Gram-positive signal peptide" evidence="3">
    <location>
        <begin position="52"/>
        <end position="72"/>
    </location>
</feature>
<dbReference type="InterPro" id="IPR059115">
    <property type="entry name" value="Rib"/>
</dbReference>
<feature type="domain" description="Rib" evidence="4">
    <location>
        <begin position="2465"/>
        <end position="2548"/>
    </location>
</feature>
<dbReference type="Pfam" id="PF08428">
    <property type="entry name" value="Rib"/>
    <property type="match status" value="3"/>
</dbReference>
<dbReference type="InterPro" id="IPR005877">
    <property type="entry name" value="YSIRK_signal_dom"/>
</dbReference>
<feature type="domain" description="Long Rib" evidence="5">
    <location>
        <begin position="2556"/>
        <end position="2658"/>
    </location>
</feature>
<keyword evidence="7" id="KW-1185">Reference proteome</keyword>
<feature type="domain" description="Long Rib" evidence="5">
    <location>
        <begin position="2245"/>
        <end position="2347"/>
    </location>
</feature>
<dbReference type="Gene3D" id="2.60.40.10">
    <property type="entry name" value="Immunoglobulins"/>
    <property type="match status" value="1"/>
</dbReference>
<feature type="region of interest" description="Disordered" evidence="2">
    <location>
        <begin position="2551"/>
        <end position="2602"/>
    </location>
</feature>
<evidence type="ECO:0008006" key="8">
    <source>
        <dbReference type="Google" id="ProtNLM"/>
    </source>
</evidence>
<dbReference type="EMBL" id="CP023434">
    <property type="protein sequence ID" value="AXY25246.1"/>
    <property type="molecule type" value="Genomic_DNA"/>
</dbReference>
<sequence>MLFYVCRREACFCGMLLLRLSDNHMKKLRSIMVGRNNHKVRRQREGDEIKTYAIKRLSVGVASVAVAAGIIFASDVPLAQAAGTVDAVNGTLEITPEQQAEVTATHEAYQEATPTMATTTDPVTGQNIPADGGVAQMIETSKELRIKNPELAKELEAQSDNGPSDAVVSTEPAPTDPALTAPAKVENAERTEESTVYTGKPVDSNLLNTALDAKNPDSVKKENNITGYGVNLSDFSKAGNKGNTVFEIKNTAFHPTVPPVDRYEVRYEIDDRIARYVEDIRYIARDSDKTSDRDFSMTRLNDVTDPAKVSNTWKMNAYDTNVVTSNNDPNSPFNFDSMFASSQTGFNKNATLQVKLKDTWENILKEFPEAKENNELFFNAYLYDPVDNKVIDGSINKTFFKTKPTALDKLQSAGFAQEVPGHFGFTNGQAQYVEGGTVDPYTGQYDPNAKVRGIAVDQSFSKHTAGEVVSEPSTYHFQADERLVPYIKGVGIYRPKRDARAFDRDLHAYEQVFYNGLILNDDQSGILSTLPIAKPNERLKGNADQYYMDYDPKTGSGHFKVDPDTSGAVASGNRQMNKAGGDGAALAGVRVVYFIKDDVNIDQLRPASLDQNYAFTGYFLDQKGNYLANTEGNISYNFGDFKGDPSPITNKGNPGVDDTTRTNPKDQELPEVKTPTYIAQAEPKTVLLNTKVTAEDLIKAQAVDADGQPVDFPEGTVFQFVKVDAEGKFVEDLKDENGKDLKALDTSQVGLQEVNIRVTLPRQSTSRIISGLVQVNKRPGESGQKLSEEQFIPMTNSGSRNEFNSEGFLNNVMHQMETKLAPESQAENEIDVTVSSLIHLIPSESEDTLKKWDYVIEFSDNVAKHIVSIENSKGGEFERIVNRKGDLTNSWKMRAWGGAGDRESLMTNTAVGAGNNYPVKVTLDTSVTAVLNEVKADLGREVTNGDIDSTAYVYNNAEKAIVDGSYSSTFLKVQPTEYDAKETTDKPVWNNWFELSSGQVKYFEGNSISPYTGLTGDKVRGFAVDQFFGKSGGSSLNTFGATVDPLHYHYTVDKRLIPYLESASLYYIPNGEDNYNNSAVGKDFSYIPQAQVFFNGQDHEWDGFRNEFDPTTGQGTFKLDSDPGTIARLINFDNSHLDPGAARIVYTLRDGVTLNDILKDNPGATYVFTGYLTLDSGPKVRNSNANIGYTISDINGDGIADEWQNIQYKDLSDHEKEILTPIEAALVNKGLTGTNANVLVTEARANDNSVEGLLNVGYIEGEARTVVVETVAGKGEVVKLGEGAVDPVTGKFTINFTDPDAKLVEGQELLVSVVNEGKTVAANVQTVKAADQIVKSYNNVVDLVQPTPESQEVAVGNAIENVQLETFTELADADKPADVTIPAYDGESDTNILKFVSYTQKGVTGDPTTDVAEVAKQPTLPAGLSIVNGVLQGTPEITDWADGETERVLTFVEDATNDKEGNATDRTFTITVKRQLIADQHDMKYDPIDVVPGDKAETAPKFTEAGTETKSTPKLKTDSPFTADSIVKVDGKDIAVTVDPATGVVTVAPEETAKVPGQTITVPVTVTYEDNSTDQANAVINVTDPEFIDRTDNPDAPTPEGYHRVTFEAGEGVEDFGKKYYDAKESTKVPADKVPTPVAKQGYANPVWNGDENLKPAEVVVTQDSPKTFVATADEISITTEPKSQNALEKTPITPIKTEQVNVPQGAKLKVTVADQDTYPGLTVDPNTGEVTGTPQITWTGDEEDRQVKVKVELLDDNDQPINDKDGKPVANYATIDVYRDTDGDGLPDKDTGMPVDPNNPGVGPIAGDDDDDNDGIPDDKDENPKVWDALKVTPKDIPAQTDKVKVADNIPAVEVNKPKATITSTETNGLYVDDKGNLAGTPNITDWKTSEKDRVVNIPVEVVSPGTAKDGTDEKENVTVPVKVINPNVVSQADVLDPRYKDAETQPGVEVTTDEPEFFDQGTENKNTKPEGTTFDKGENVPTDKGDITIDKGTGKVTYKPAPGIGEENPEKVQIPVKVTYPDKSSEETTVTITVGKDIYDRGDNDDGSGGDKHPVPEGYYRVTVQPAEHLQFKDKADKKRQVYDVKKVVKDETGQEKPGTVDVSGLVFEAKAEHKNDYKPDLVDGKQVYDPAVTDLTISSEGTYTAKETETDAKKYTPEAKELVKEKGNKPTEEEITGQVTIPDYPEEAGKPTISVKNPDDIPSGEEVVDKKPVPTVIEYPDGSKDELDVPVTIQETAPEHKQTYEPSYAPAETQPETKVTVEKPSFTKDGVDLSEGETVPLADTDPFKVTQPAQGKVENVQPDGSFDFTPNAGIGEENPETVTIDVLVTYGDGSSEKTQVKVTVGKDIYDRGDNDDGSGGDKHPVPEGYYRVTVQPAEHLQFKDKADKKRQVYDVKKVVKDETGQEKPGTVDVSGLVFEAKAEHKNDYKPDLVDGKQVYDPAVTDLTISSEGTYTAKETETDAKKYTPEAKELVKEKGNKPTEEEITGQVTIPDYPEEAGKPTISVKNPDDIPSGEEVVDKKPVPTVIEYPDGSKDELDVPVTIQETAPEHKQTYEPSYAPAETQPETKVTVEKPSFTKDGVDLSEGETVPLADTDPFKVTQPAQGKVENVQPDGSFDFTPNAGIGEENPETVTIDVLVTYGDGSSEKTQVKVTVGKDIYDRGDNDDGSGGDKHPVPEGYYRVTVQPAEHLQFKDKADKKRQVYDVKKVVKDETGQEKPGTVDVSGLVFEAKAEHKNDYKPDLVDGKQVYDPAVTDLTISSEGTYTAKETETDAKKYTPEAKELVKEKGNKPTEEEITGQVTIPDYPEEAGKPTISVKNPDDIPSGEEVVDKKPVPTVIEYPDGSKDELDVPVTIQETTPVSEETEAEQHNPSYPDVEGKPGTTITIPNTGDKLPQGTTIEVTGPEGYVTEVVPGTETEDPKIKVTIPETSKPGEKVELKVEVTYPDGSKDTPTETLDKDGQPIEGAPANPGLTPEITTDKGDSAEGKPGDTVPIKDEKDLPIGPGTKIEEKPGNDTGITIKDTPKGPQVVIPEGKEPGTYLVPVIITHDNGVVEETTIAVEVTPLPGLTDSVGGTNTDTTPDSVVVVATDPIKAKASTDPSVATDPIKAKVSTDPSVATLPATGEVSHLAIFNTAALSVLAGLGMIATSKRKEEEED</sequence>
<evidence type="ECO:0000313" key="6">
    <source>
        <dbReference type="EMBL" id="AXY25246.1"/>
    </source>
</evidence>
<name>A0A347WJI9_9LACT</name>
<evidence type="ECO:0000259" key="4">
    <source>
        <dbReference type="Pfam" id="PF08428"/>
    </source>
</evidence>
<feature type="compositionally biased region" description="Basic and acidic residues" evidence="2">
    <location>
        <begin position="2951"/>
        <end position="2965"/>
    </location>
</feature>
<feature type="region of interest" description="Disordered" evidence="2">
    <location>
        <begin position="2185"/>
        <end position="2214"/>
    </location>
</feature>
<dbReference type="NCBIfam" id="NF038186">
    <property type="entry name" value="YPDG_rpt"/>
    <property type="match status" value="3"/>
</dbReference>
<feature type="region of interest" description="Disordered" evidence="2">
    <location>
        <begin position="1780"/>
        <end position="1825"/>
    </location>
</feature>
<dbReference type="Pfam" id="PF04650">
    <property type="entry name" value="YSIRK_signal"/>
    <property type="match status" value="1"/>
</dbReference>
<feature type="compositionally biased region" description="Acidic residues" evidence="2">
    <location>
        <begin position="1808"/>
        <end position="1822"/>
    </location>
</feature>
<dbReference type="Pfam" id="PF18957">
    <property type="entry name" value="RibLong"/>
    <property type="match status" value="5"/>
</dbReference>
<dbReference type="KEGG" id="abae:CL176_03920"/>
<feature type="compositionally biased region" description="Basic and acidic residues" evidence="2">
    <location>
        <begin position="1780"/>
        <end position="1792"/>
    </location>
</feature>
<dbReference type="OrthoDB" id="1702003at2"/>
<feature type="region of interest" description="Disordered" evidence="2">
    <location>
        <begin position="1959"/>
        <end position="1997"/>
    </location>
</feature>
<feature type="compositionally biased region" description="Low complexity" evidence="2">
    <location>
        <begin position="170"/>
        <end position="183"/>
    </location>
</feature>
<feature type="domain" description="Rib" evidence="4">
    <location>
        <begin position="2154"/>
        <end position="2237"/>
    </location>
</feature>
<organism evidence="6 7">
    <name type="scientific">Suicoccus acidiformans</name>
    <dbReference type="NCBI Taxonomy" id="2036206"/>
    <lineage>
        <taxon>Bacteria</taxon>
        <taxon>Bacillati</taxon>
        <taxon>Bacillota</taxon>
        <taxon>Bacilli</taxon>
        <taxon>Lactobacillales</taxon>
        <taxon>Aerococcaceae</taxon>
        <taxon>Suicoccus</taxon>
    </lineage>
</organism>
<gene>
    <name evidence="6" type="ORF">CL176_03920</name>
</gene>
<feature type="domain" description="Long Rib" evidence="5">
    <location>
        <begin position="1935"/>
        <end position="2036"/>
    </location>
</feature>
<keyword evidence="1" id="KW-0732">Signal</keyword>
<evidence type="ECO:0000313" key="7">
    <source>
        <dbReference type="Proteomes" id="UP000263232"/>
    </source>
</evidence>
<feature type="domain" description="Long Rib" evidence="5">
    <location>
        <begin position="2870"/>
        <end position="2958"/>
    </location>
</feature>
<evidence type="ECO:0000259" key="5">
    <source>
        <dbReference type="Pfam" id="PF18957"/>
    </source>
</evidence>
<protein>
    <recommendedName>
        <fullName evidence="8">Gram-positive cocci surface proteins LPxTG domain-containing protein</fullName>
    </recommendedName>
</protein>
<feature type="compositionally biased region" description="Basic and acidic residues" evidence="2">
    <location>
        <begin position="2981"/>
        <end position="3004"/>
    </location>
</feature>
<feature type="region of interest" description="Disordered" evidence="2">
    <location>
        <begin position="2938"/>
        <end position="3032"/>
    </location>
</feature>
<feature type="domain" description="Rib" evidence="4">
    <location>
        <begin position="2776"/>
        <end position="2859"/>
    </location>
</feature>
<feature type="compositionally biased region" description="Basic and acidic residues" evidence="2">
    <location>
        <begin position="2573"/>
        <end position="2585"/>
    </location>
</feature>
<feature type="region of interest" description="Disordered" evidence="2">
    <location>
        <begin position="155"/>
        <end position="201"/>
    </location>
</feature>
<feature type="compositionally biased region" description="Basic and acidic residues" evidence="2">
    <location>
        <begin position="2262"/>
        <end position="2274"/>
    </location>
</feature>
<accession>A0A347WJI9</accession>
<dbReference type="InterPro" id="IPR013783">
    <property type="entry name" value="Ig-like_fold"/>
</dbReference>
<dbReference type="InterPro" id="IPR044055">
    <property type="entry name" value="RibLong"/>
</dbReference>
<feature type="region of interest" description="Disordered" evidence="2">
    <location>
        <begin position="2240"/>
        <end position="2291"/>
    </location>
</feature>
<proteinExistence type="predicted"/>
<evidence type="ECO:0000256" key="1">
    <source>
        <dbReference type="ARBA" id="ARBA00022729"/>
    </source>
</evidence>
<dbReference type="Proteomes" id="UP000263232">
    <property type="component" value="Chromosome"/>
</dbReference>
<feature type="domain" description="Long Rib" evidence="5">
    <location>
        <begin position="1478"/>
        <end position="1583"/>
    </location>
</feature>